<sequence>HMYIHNGNHPYKCDICNTGCKTNVALKLHKEKYCKPKQCNLCPRRFKTDDEVGKHLLRHKYGTVAVNKRILECKECGRKFKTKE</sequence>
<feature type="non-terminal residue" evidence="2">
    <location>
        <position position="1"/>
    </location>
</feature>
<protein>
    <recommendedName>
        <fullName evidence="1">C2H2-type domain-containing protein</fullName>
    </recommendedName>
</protein>
<dbReference type="Proteomes" id="UP001328107">
    <property type="component" value="Unassembled WGS sequence"/>
</dbReference>
<dbReference type="SMART" id="SM00355">
    <property type="entry name" value="ZnF_C2H2"/>
    <property type="match status" value="2"/>
</dbReference>
<dbReference type="EMBL" id="BTRK01000001">
    <property type="protein sequence ID" value="GMR32963.1"/>
    <property type="molecule type" value="Genomic_DNA"/>
</dbReference>
<proteinExistence type="predicted"/>
<dbReference type="AlphaFoldDB" id="A0AAN4Z2M5"/>
<dbReference type="InterPro" id="IPR036236">
    <property type="entry name" value="Znf_C2H2_sf"/>
</dbReference>
<reference evidence="3" key="1">
    <citation type="submission" date="2022-10" db="EMBL/GenBank/DDBJ databases">
        <title>Genome assembly of Pristionchus species.</title>
        <authorList>
            <person name="Yoshida K."/>
            <person name="Sommer R.J."/>
        </authorList>
    </citation>
    <scope>NUCLEOTIDE SEQUENCE [LARGE SCALE GENOMIC DNA]</scope>
    <source>
        <strain evidence="3">RS5460</strain>
    </source>
</reference>
<organism evidence="2 3">
    <name type="scientific">Pristionchus mayeri</name>
    <dbReference type="NCBI Taxonomy" id="1317129"/>
    <lineage>
        <taxon>Eukaryota</taxon>
        <taxon>Metazoa</taxon>
        <taxon>Ecdysozoa</taxon>
        <taxon>Nematoda</taxon>
        <taxon>Chromadorea</taxon>
        <taxon>Rhabditida</taxon>
        <taxon>Rhabditina</taxon>
        <taxon>Diplogasteromorpha</taxon>
        <taxon>Diplogasteroidea</taxon>
        <taxon>Neodiplogasteridae</taxon>
        <taxon>Pristionchus</taxon>
    </lineage>
</organism>
<feature type="domain" description="C2H2-type" evidence="1">
    <location>
        <begin position="39"/>
        <end position="59"/>
    </location>
</feature>
<gene>
    <name evidence="2" type="ORF">PMAYCL1PPCAC_03158</name>
</gene>
<evidence type="ECO:0000313" key="2">
    <source>
        <dbReference type="EMBL" id="GMR32963.1"/>
    </source>
</evidence>
<evidence type="ECO:0000259" key="1">
    <source>
        <dbReference type="PROSITE" id="PS00028"/>
    </source>
</evidence>
<keyword evidence="3" id="KW-1185">Reference proteome</keyword>
<evidence type="ECO:0000313" key="3">
    <source>
        <dbReference type="Proteomes" id="UP001328107"/>
    </source>
</evidence>
<feature type="non-terminal residue" evidence="2">
    <location>
        <position position="84"/>
    </location>
</feature>
<dbReference type="SUPFAM" id="SSF57667">
    <property type="entry name" value="beta-beta-alpha zinc fingers"/>
    <property type="match status" value="2"/>
</dbReference>
<dbReference type="InterPro" id="IPR013087">
    <property type="entry name" value="Znf_C2H2_type"/>
</dbReference>
<name>A0AAN4Z2M5_9BILA</name>
<dbReference type="Pfam" id="PF00096">
    <property type="entry name" value="zf-C2H2"/>
    <property type="match status" value="1"/>
</dbReference>
<dbReference type="Gene3D" id="3.30.160.60">
    <property type="entry name" value="Classic Zinc Finger"/>
    <property type="match status" value="2"/>
</dbReference>
<accession>A0AAN4Z2M5</accession>
<dbReference type="Pfam" id="PF13894">
    <property type="entry name" value="zf-C2H2_4"/>
    <property type="match status" value="1"/>
</dbReference>
<comment type="caution">
    <text evidence="2">The sequence shown here is derived from an EMBL/GenBank/DDBJ whole genome shotgun (WGS) entry which is preliminary data.</text>
</comment>
<dbReference type="PROSITE" id="PS00028">
    <property type="entry name" value="ZINC_FINGER_C2H2_1"/>
    <property type="match status" value="1"/>
</dbReference>